<proteinExistence type="predicted"/>
<accession>A0A3P8LAK8</accession>
<feature type="transmembrane region" description="Helical" evidence="1">
    <location>
        <begin position="47"/>
        <end position="71"/>
    </location>
</feature>
<keyword evidence="1" id="KW-0472">Membrane</keyword>
<evidence type="ECO:0000313" key="2">
    <source>
        <dbReference type="EMBL" id="VDR41821.1"/>
    </source>
</evidence>
<reference evidence="2 3" key="1">
    <citation type="submission" date="2018-12" db="EMBL/GenBank/DDBJ databases">
        <authorList>
            <consortium name="Pathogen Informatics"/>
        </authorList>
    </citation>
    <scope>NUCLEOTIDE SEQUENCE [LARGE SCALE GENOMIC DNA]</scope>
    <source>
        <strain evidence="2 3">NCTC10126</strain>
    </source>
</reference>
<organism evidence="2 3">
    <name type="scientific">Mycoplasmopsis caviae</name>
    <dbReference type="NCBI Taxonomy" id="55603"/>
    <lineage>
        <taxon>Bacteria</taxon>
        <taxon>Bacillati</taxon>
        <taxon>Mycoplasmatota</taxon>
        <taxon>Mycoplasmoidales</taxon>
        <taxon>Metamycoplasmataceae</taxon>
        <taxon>Mycoplasmopsis</taxon>
    </lineage>
</organism>
<keyword evidence="1" id="KW-1133">Transmembrane helix</keyword>
<dbReference type="EMBL" id="UZVY01000001">
    <property type="protein sequence ID" value="VDR41821.1"/>
    <property type="molecule type" value="Genomic_DNA"/>
</dbReference>
<dbReference type="AlphaFoldDB" id="A0A3P8LAK8"/>
<evidence type="ECO:0000313" key="3">
    <source>
        <dbReference type="Proteomes" id="UP000280036"/>
    </source>
</evidence>
<dbReference type="Proteomes" id="UP000280036">
    <property type="component" value="Unassembled WGS sequence"/>
</dbReference>
<keyword evidence="1" id="KW-0812">Transmembrane</keyword>
<sequence>MQKCECNLMVKCQLAMLIMGVRFPSRVSELDTLKRLNFWQKAQKTLIFRHFLSFFSKTCYMHLITLFPLLLTEKELITFNYFVVLFNLSAHFNLKIVKVLLKLLPKFYQYAYFIGKLFIFLIFNSESRDKNWRKNQKVHFCSKKSQKINFFIFAIK</sequence>
<name>A0A3P8LAK8_9BACT</name>
<gene>
    <name evidence="2" type="ORF">NCTC10126_00307</name>
</gene>
<feature type="transmembrane region" description="Helical" evidence="1">
    <location>
        <begin position="107"/>
        <end position="124"/>
    </location>
</feature>
<evidence type="ECO:0000256" key="1">
    <source>
        <dbReference type="SAM" id="Phobius"/>
    </source>
</evidence>
<protein>
    <submittedName>
        <fullName evidence="2">Uncharacterized protein</fullName>
    </submittedName>
</protein>